<keyword evidence="2" id="KW-0378">Hydrolase</keyword>
<dbReference type="RefSeq" id="WP_210659369.1">
    <property type="nucleotide sequence ID" value="NZ_JAGKQQ010000001.1"/>
</dbReference>
<evidence type="ECO:0000313" key="2">
    <source>
        <dbReference type="EMBL" id="MBP3958941.1"/>
    </source>
</evidence>
<reference evidence="2 3" key="1">
    <citation type="submission" date="2021-04" db="EMBL/GenBank/DDBJ databases">
        <authorList>
            <person name="Ivanova A."/>
        </authorList>
    </citation>
    <scope>NUCLEOTIDE SEQUENCE [LARGE SCALE GENOMIC DNA]</scope>
    <source>
        <strain evidence="2 3">G18</strain>
    </source>
</reference>
<dbReference type="InterPro" id="IPR029058">
    <property type="entry name" value="AB_hydrolase_fold"/>
</dbReference>
<dbReference type="Proteomes" id="UP000676565">
    <property type="component" value="Unassembled WGS sequence"/>
</dbReference>
<evidence type="ECO:0000313" key="3">
    <source>
        <dbReference type="Proteomes" id="UP000676565"/>
    </source>
</evidence>
<dbReference type="EMBL" id="JAGKQQ010000001">
    <property type="protein sequence ID" value="MBP3958941.1"/>
    <property type="molecule type" value="Genomic_DNA"/>
</dbReference>
<organism evidence="2 3">
    <name type="scientific">Gemmata palustris</name>
    <dbReference type="NCBI Taxonomy" id="2822762"/>
    <lineage>
        <taxon>Bacteria</taxon>
        <taxon>Pseudomonadati</taxon>
        <taxon>Planctomycetota</taxon>
        <taxon>Planctomycetia</taxon>
        <taxon>Gemmatales</taxon>
        <taxon>Gemmataceae</taxon>
        <taxon>Gemmata</taxon>
    </lineage>
</organism>
<evidence type="ECO:0000259" key="1">
    <source>
        <dbReference type="Pfam" id="PF12697"/>
    </source>
</evidence>
<accession>A0ABS5BYZ4</accession>
<dbReference type="SUPFAM" id="SSF53474">
    <property type="entry name" value="alpha/beta-Hydrolases"/>
    <property type="match status" value="1"/>
</dbReference>
<dbReference type="PANTHER" id="PTHR43798">
    <property type="entry name" value="MONOACYLGLYCEROL LIPASE"/>
    <property type="match status" value="1"/>
</dbReference>
<sequence length="264" mass="27236">MPVCTLPSGQTIGYDDAGSGPPLVLLHAFPLDRTMWGPQSAGLASDARVLALDFPGFGESPAAEFTINSAAKVVSDFLVALNILKAVVGGLSMGGYVALAFARNHADQLSGLILADTRAGVDDTNAKANRTKSIALVNEKGSAALFESMVPKVLSDSTRDAKPEVVERVKSIAAQQPAASVASALAALRDRPDANPGLKAIAVPTLVLVGEYDAVTPPLASANLAAQIRGSKLVHVPNAGHLSNLENPDVFNAAVRAFLGERPV</sequence>
<protein>
    <submittedName>
        <fullName evidence="2">Alpha/beta fold hydrolase</fullName>
    </submittedName>
</protein>
<dbReference type="Gene3D" id="3.40.50.1820">
    <property type="entry name" value="alpha/beta hydrolase"/>
    <property type="match status" value="1"/>
</dbReference>
<dbReference type="PANTHER" id="PTHR43798:SF29">
    <property type="entry name" value="AB HYDROLASE-1 DOMAIN-CONTAINING PROTEIN"/>
    <property type="match status" value="1"/>
</dbReference>
<dbReference type="PRINTS" id="PR00111">
    <property type="entry name" value="ABHYDROLASE"/>
</dbReference>
<feature type="domain" description="AB hydrolase-1" evidence="1">
    <location>
        <begin position="23"/>
        <end position="254"/>
    </location>
</feature>
<dbReference type="InterPro" id="IPR000073">
    <property type="entry name" value="AB_hydrolase_1"/>
</dbReference>
<proteinExistence type="predicted"/>
<name>A0ABS5BYZ4_9BACT</name>
<keyword evidence="3" id="KW-1185">Reference proteome</keyword>
<gene>
    <name evidence="2" type="ORF">J8F10_27165</name>
</gene>
<dbReference type="InterPro" id="IPR050266">
    <property type="entry name" value="AB_hydrolase_sf"/>
</dbReference>
<comment type="caution">
    <text evidence="2">The sequence shown here is derived from an EMBL/GenBank/DDBJ whole genome shotgun (WGS) entry which is preliminary data.</text>
</comment>
<dbReference type="Pfam" id="PF12697">
    <property type="entry name" value="Abhydrolase_6"/>
    <property type="match status" value="1"/>
</dbReference>
<dbReference type="GO" id="GO:0016787">
    <property type="term" value="F:hydrolase activity"/>
    <property type="evidence" value="ECO:0007669"/>
    <property type="project" value="UniProtKB-KW"/>
</dbReference>